<dbReference type="Pfam" id="PF03800">
    <property type="entry name" value="Nuf2"/>
    <property type="match status" value="1"/>
</dbReference>
<organism evidence="11 12">
    <name type="scientific">Aedes albopictus</name>
    <name type="common">Asian tiger mosquito</name>
    <name type="synonym">Stegomyia albopicta</name>
    <dbReference type="NCBI Taxonomy" id="7160"/>
    <lineage>
        <taxon>Eukaryota</taxon>
        <taxon>Metazoa</taxon>
        <taxon>Ecdysozoa</taxon>
        <taxon>Arthropoda</taxon>
        <taxon>Hexapoda</taxon>
        <taxon>Insecta</taxon>
        <taxon>Pterygota</taxon>
        <taxon>Neoptera</taxon>
        <taxon>Endopterygota</taxon>
        <taxon>Diptera</taxon>
        <taxon>Nematocera</taxon>
        <taxon>Culicoidea</taxon>
        <taxon>Culicidae</taxon>
        <taxon>Culicinae</taxon>
        <taxon>Aedini</taxon>
        <taxon>Aedes</taxon>
        <taxon>Stegomyia</taxon>
    </lineage>
</organism>
<evidence type="ECO:0000256" key="6">
    <source>
        <dbReference type="ARBA" id="ARBA00023054"/>
    </source>
</evidence>
<evidence type="ECO:0000256" key="8">
    <source>
        <dbReference type="ARBA" id="ARBA00023328"/>
    </source>
</evidence>
<evidence type="ECO:0000256" key="3">
    <source>
        <dbReference type="ARBA" id="ARBA00022454"/>
    </source>
</evidence>
<sequence>MDNAAFVESWNSIIPHKIRPAELEHPTESFMCRCLVSFFRMMKYDVTEFDHMYSEPKDSTMRKRVQLVANTNHFYQLCLGSKQRNFLYVDLIKPSPKKTIHVLNILLNYLFYINMVRDETVEKATQCTARYHELEASINQQKREMENHKIKINNIEQNISKMRHQLPQLEGENEKLKEMKQQLLEKIAATKAADEELAEKITKLKMDYAMLQDRRVDDEEAAALIRKNEELEAEIEEYEKQEKTLQTTNSEYATLISQIKPCMFAAEEILQNPPDDSLMKLKNQVDTLRLNYSKLEAECARKTTTLQALQKNCEAIREYVIEMEKQLSMGHKTKRKTERQTISDLGKQQLQLDELHEQNDVYLEQIKALKEEMLLIMQMSEQAKAFLMRDPVNRPVSTK</sequence>
<keyword evidence="8" id="KW-0137">Centromere</keyword>
<protein>
    <recommendedName>
        <fullName evidence="10">Kinetochore protein Nuf2 N-terminal domain-containing protein</fullName>
    </recommendedName>
</protein>
<dbReference type="InterPro" id="IPR005549">
    <property type="entry name" value="Kinetochore_Nuf2_N"/>
</dbReference>
<accession>A0ABM1ZSZ0</accession>
<evidence type="ECO:0000256" key="5">
    <source>
        <dbReference type="ARBA" id="ARBA00022776"/>
    </source>
</evidence>
<evidence type="ECO:0000259" key="10">
    <source>
        <dbReference type="Pfam" id="PF03800"/>
    </source>
</evidence>
<evidence type="ECO:0000313" key="12">
    <source>
        <dbReference type="Proteomes" id="UP000069940"/>
    </source>
</evidence>
<dbReference type="Gene3D" id="1.10.418.60">
    <property type="entry name" value="Ncd80 complex, Nuf2 subunit"/>
    <property type="match status" value="1"/>
</dbReference>
<feature type="domain" description="Kinetochore protein Nuf2 N-terminal" evidence="10">
    <location>
        <begin position="17"/>
        <end position="115"/>
    </location>
</feature>
<dbReference type="GeneID" id="109412037"/>
<feature type="coiled-coil region" evidence="9">
    <location>
        <begin position="278"/>
        <end position="326"/>
    </location>
</feature>
<name>A0ABM1ZSZ0_AEDAL</name>
<reference evidence="12" key="1">
    <citation type="journal article" date="2015" name="Proc. Natl. Acad. Sci. U.S.A.">
        <title>Genome sequence of the Asian Tiger mosquito, Aedes albopictus, reveals insights into its biology, genetics, and evolution.</title>
        <authorList>
            <person name="Chen X.G."/>
            <person name="Jiang X."/>
            <person name="Gu J."/>
            <person name="Xu M."/>
            <person name="Wu Y."/>
            <person name="Deng Y."/>
            <person name="Zhang C."/>
            <person name="Bonizzoni M."/>
            <person name="Dermauw W."/>
            <person name="Vontas J."/>
            <person name="Armbruster P."/>
            <person name="Huang X."/>
            <person name="Yang Y."/>
            <person name="Zhang H."/>
            <person name="He W."/>
            <person name="Peng H."/>
            <person name="Liu Y."/>
            <person name="Wu K."/>
            <person name="Chen J."/>
            <person name="Lirakis M."/>
            <person name="Topalis P."/>
            <person name="Van Leeuwen T."/>
            <person name="Hall A.B."/>
            <person name="Jiang X."/>
            <person name="Thorpe C."/>
            <person name="Mueller R.L."/>
            <person name="Sun C."/>
            <person name="Waterhouse R.M."/>
            <person name="Yan G."/>
            <person name="Tu Z.J."/>
            <person name="Fang X."/>
            <person name="James A.A."/>
        </authorList>
    </citation>
    <scope>NUCLEOTIDE SEQUENCE [LARGE SCALE GENOMIC DNA]</scope>
    <source>
        <strain evidence="12">Foshan</strain>
    </source>
</reference>
<keyword evidence="5" id="KW-0498">Mitosis</keyword>
<evidence type="ECO:0000256" key="1">
    <source>
        <dbReference type="ARBA" id="ARBA00004584"/>
    </source>
</evidence>
<dbReference type="EnsemblMetazoa" id="AALFPA23_021386.R31600">
    <property type="protein sequence ID" value="AALFPA23_021386.P31600"/>
    <property type="gene ID" value="AALFPA23_021386"/>
</dbReference>
<evidence type="ECO:0000313" key="11">
    <source>
        <dbReference type="EnsemblMetazoa" id="AALFPA23_021386.P31600"/>
    </source>
</evidence>
<dbReference type="RefSeq" id="XP_062699104.1">
    <property type="nucleotide sequence ID" value="XM_062843120.1"/>
</dbReference>
<evidence type="ECO:0000256" key="9">
    <source>
        <dbReference type="SAM" id="Coils"/>
    </source>
</evidence>
<comment type="similarity">
    <text evidence="2">Belongs to the NUF2 family.</text>
</comment>
<keyword evidence="4" id="KW-0132">Cell division</keyword>
<dbReference type="Proteomes" id="UP000069940">
    <property type="component" value="Unassembled WGS sequence"/>
</dbReference>
<evidence type="ECO:0000256" key="4">
    <source>
        <dbReference type="ARBA" id="ARBA00022618"/>
    </source>
</evidence>
<proteinExistence type="inferred from homology"/>
<comment type="subcellular location">
    <subcellularLocation>
        <location evidence="1">Chromosome</location>
        <location evidence="1">Centromere</location>
    </subcellularLocation>
</comment>
<keyword evidence="6 9" id="KW-0175">Coiled coil</keyword>
<dbReference type="InterPro" id="IPR038275">
    <property type="entry name" value="Nuf2_N_sf"/>
</dbReference>
<reference evidence="11" key="2">
    <citation type="submission" date="2025-05" db="UniProtKB">
        <authorList>
            <consortium name="EnsemblMetazoa"/>
        </authorList>
    </citation>
    <scope>IDENTIFICATION</scope>
    <source>
        <strain evidence="11">Foshan</strain>
    </source>
</reference>
<keyword evidence="3" id="KW-0158">Chromosome</keyword>
<evidence type="ECO:0000256" key="7">
    <source>
        <dbReference type="ARBA" id="ARBA00023306"/>
    </source>
</evidence>
<evidence type="ECO:0000256" key="2">
    <source>
        <dbReference type="ARBA" id="ARBA00005498"/>
    </source>
</evidence>
<feature type="coiled-coil region" evidence="9">
    <location>
        <begin position="124"/>
        <end position="251"/>
    </location>
</feature>
<keyword evidence="12" id="KW-1185">Reference proteome</keyword>
<keyword evidence="7" id="KW-0131">Cell cycle</keyword>